<evidence type="ECO:0000313" key="3">
    <source>
        <dbReference type="Proteomes" id="UP001143480"/>
    </source>
</evidence>
<dbReference type="InterPro" id="IPR041581">
    <property type="entry name" value="Glyoxalase_6"/>
</dbReference>
<evidence type="ECO:0000313" key="2">
    <source>
        <dbReference type="EMBL" id="GLK98579.1"/>
    </source>
</evidence>
<evidence type="ECO:0000259" key="1">
    <source>
        <dbReference type="PROSITE" id="PS51819"/>
    </source>
</evidence>
<feature type="domain" description="VOC" evidence="1">
    <location>
        <begin position="6"/>
        <end position="120"/>
    </location>
</feature>
<reference evidence="2" key="1">
    <citation type="journal article" date="2014" name="Int. J. Syst. Evol. Microbiol.">
        <title>Complete genome sequence of Corynebacterium casei LMG S-19264T (=DSM 44701T), isolated from a smear-ripened cheese.</title>
        <authorList>
            <consortium name="US DOE Joint Genome Institute (JGI-PGF)"/>
            <person name="Walter F."/>
            <person name="Albersmeier A."/>
            <person name="Kalinowski J."/>
            <person name="Ruckert C."/>
        </authorList>
    </citation>
    <scope>NUCLEOTIDE SEQUENCE</scope>
    <source>
        <strain evidence="2">VKM Ac-1321</strain>
    </source>
</reference>
<reference evidence="2" key="2">
    <citation type="submission" date="2023-01" db="EMBL/GenBank/DDBJ databases">
        <authorList>
            <person name="Sun Q."/>
            <person name="Evtushenko L."/>
        </authorList>
    </citation>
    <scope>NUCLEOTIDE SEQUENCE</scope>
    <source>
        <strain evidence="2">VKM Ac-1321</strain>
    </source>
</reference>
<dbReference type="InterPro" id="IPR037523">
    <property type="entry name" value="VOC_core"/>
</dbReference>
<name>A0A9W6KEH9_9ACTN</name>
<organism evidence="2 3">
    <name type="scientific">Dactylosporangium matsuzakiense</name>
    <dbReference type="NCBI Taxonomy" id="53360"/>
    <lineage>
        <taxon>Bacteria</taxon>
        <taxon>Bacillati</taxon>
        <taxon>Actinomycetota</taxon>
        <taxon>Actinomycetes</taxon>
        <taxon>Micromonosporales</taxon>
        <taxon>Micromonosporaceae</taxon>
        <taxon>Dactylosporangium</taxon>
    </lineage>
</organism>
<proteinExistence type="predicted"/>
<dbReference type="Gene3D" id="3.10.180.10">
    <property type="entry name" value="2,3-Dihydroxybiphenyl 1,2-Dioxygenase, domain 1"/>
    <property type="match status" value="1"/>
</dbReference>
<accession>A0A9W6KEH9</accession>
<keyword evidence="3" id="KW-1185">Reference proteome</keyword>
<comment type="caution">
    <text evidence="2">The sequence shown here is derived from an EMBL/GenBank/DDBJ whole genome shotgun (WGS) entry which is preliminary data.</text>
</comment>
<dbReference type="Proteomes" id="UP001143480">
    <property type="component" value="Unassembled WGS sequence"/>
</dbReference>
<sequence length="125" mass="13631">MTHRSRLFAVLIDVPGEDRDAATRFWAAALGADAAVEAHEPQFTSLAGGIVKAALQQIEGEARYHLDFETDDLDAEVARLRALGAEPVSRYLDCHVLRAPGGHLLCVLPVHGDRDEFEATARVWG</sequence>
<dbReference type="PROSITE" id="PS51819">
    <property type="entry name" value="VOC"/>
    <property type="match status" value="1"/>
</dbReference>
<gene>
    <name evidence="2" type="ORF">GCM10017581_003200</name>
</gene>
<dbReference type="InterPro" id="IPR029068">
    <property type="entry name" value="Glyas_Bleomycin-R_OHBP_Dase"/>
</dbReference>
<dbReference type="Pfam" id="PF18029">
    <property type="entry name" value="Glyoxalase_6"/>
    <property type="match status" value="1"/>
</dbReference>
<dbReference type="SUPFAM" id="SSF54593">
    <property type="entry name" value="Glyoxalase/Bleomycin resistance protein/Dihydroxybiphenyl dioxygenase"/>
    <property type="match status" value="1"/>
</dbReference>
<dbReference type="EMBL" id="BSFP01000001">
    <property type="protein sequence ID" value="GLK98579.1"/>
    <property type="molecule type" value="Genomic_DNA"/>
</dbReference>
<dbReference type="AlphaFoldDB" id="A0A9W6KEH9"/>
<protein>
    <recommendedName>
        <fullName evidence="1">VOC domain-containing protein</fullName>
    </recommendedName>
</protein>
<dbReference type="RefSeq" id="WP_223102527.1">
    <property type="nucleotide sequence ID" value="NZ_BAAAXA010000003.1"/>
</dbReference>